<dbReference type="KEGG" id="tpro:Ga0080559_TMP1123"/>
<evidence type="ECO:0000313" key="2">
    <source>
        <dbReference type="Proteomes" id="UP000186559"/>
    </source>
</evidence>
<protein>
    <submittedName>
        <fullName evidence="1">Uncharacterized protein</fullName>
    </submittedName>
</protein>
<dbReference type="EMBL" id="CP014796">
    <property type="protein sequence ID" value="APX21919.1"/>
    <property type="molecule type" value="Genomic_DNA"/>
</dbReference>
<dbReference type="STRING" id="1229727.Ga0080559_TMP1123"/>
<sequence length="52" mass="5792">MQEQTKTQTAAAEALAALDQCYAYYQPEPVLVKDADRSIEDDSNGFAYYRAA</sequence>
<evidence type="ECO:0000313" key="1">
    <source>
        <dbReference type="EMBL" id="APX21919.1"/>
    </source>
</evidence>
<dbReference type="Proteomes" id="UP000186559">
    <property type="component" value="Chromosome"/>
</dbReference>
<proteinExistence type="predicted"/>
<keyword evidence="2" id="KW-1185">Reference proteome</keyword>
<name>A0A1U7D198_9RHOB</name>
<dbReference type="RefSeq" id="WP_164845630.1">
    <property type="nucleotide sequence ID" value="NZ_BMEW01000003.1"/>
</dbReference>
<reference evidence="1 2" key="1">
    <citation type="submission" date="2016-03" db="EMBL/GenBank/DDBJ databases">
        <title>Deep-sea bacteria in the southern Pacific.</title>
        <authorList>
            <person name="Tang K."/>
        </authorList>
    </citation>
    <scope>NUCLEOTIDE SEQUENCE [LARGE SCALE GENOMIC DNA]</scope>
    <source>
        <strain evidence="1 2">JLT2016</strain>
    </source>
</reference>
<organism evidence="1 2">
    <name type="scientific">Salipiger profundus</name>
    <dbReference type="NCBI Taxonomy" id="1229727"/>
    <lineage>
        <taxon>Bacteria</taxon>
        <taxon>Pseudomonadati</taxon>
        <taxon>Pseudomonadota</taxon>
        <taxon>Alphaproteobacteria</taxon>
        <taxon>Rhodobacterales</taxon>
        <taxon>Roseobacteraceae</taxon>
        <taxon>Salipiger</taxon>
    </lineage>
</organism>
<gene>
    <name evidence="1" type="ORF">Ga0080559_TMP1123</name>
</gene>
<dbReference type="AlphaFoldDB" id="A0A1U7D198"/>
<accession>A0A1U7D198</accession>